<keyword evidence="2" id="KW-0808">Transferase</keyword>
<comment type="caution">
    <text evidence="8">The sequence shown here is derived from an EMBL/GenBank/DDBJ whole genome shotgun (WGS) entry which is preliminary data.</text>
</comment>
<dbReference type="InterPro" id="IPR018011">
    <property type="entry name" value="Carb_sulfotrans_8-10"/>
</dbReference>
<evidence type="ECO:0000256" key="4">
    <source>
        <dbReference type="ARBA" id="ARBA00022989"/>
    </source>
</evidence>
<evidence type="ECO:0000256" key="3">
    <source>
        <dbReference type="ARBA" id="ARBA00022692"/>
    </source>
</evidence>
<dbReference type="InterPro" id="IPR027417">
    <property type="entry name" value="P-loop_NTPase"/>
</dbReference>
<protein>
    <submittedName>
        <fullName evidence="8">Sulfotransferase family 2 domain-containing protein</fullName>
    </submittedName>
</protein>
<dbReference type="PANTHER" id="PTHR12137:SF54">
    <property type="entry name" value="CARBOHYDRATE SULFOTRANSFERASE"/>
    <property type="match status" value="1"/>
</dbReference>
<evidence type="ECO:0000256" key="5">
    <source>
        <dbReference type="ARBA" id="ARBA00023034"/>
    </source>
</evidence>
<evidence type="ECO:0000313" key="8">
    <source>
        <dbReference type="EMBL" id="MEW9808765.1"/>
    </source>
</evidence>
<dbReference type="EMBL" id="JBFOCI010000013">
    <property type="protein sequence ID" value="MEW9808765.1"/>
    <property type="molecule type" value="Genomic_DNA"/>
</dbReference>
<dbReference type="InterPro" id="IPR005331">
    <property type="entry name" value="Sulfotransferase"/>
</dbReference>
<keyword evidence="5" id="KW-0333">Golgi apparatus</keyword>
<keyword evidence="3" id="KW-0812">Transmembrane</keyword>
<dbReference type="SUPFAM" id="SSF52540">
    <property type="entry name" value="P-loop containing nucleoside triphosphate hydrolases"/>
    <property type="match status" value="1"/>
</dbReference>
<keyword evidence="7" id="KW-0325">Glycoprotein</keyword>
<keyword evidence="9" id="KW-1185">Reference proteome</keyword>
<keyword evidence="4" id="KW-1133">Transmembrane helix</keyword>
<evidence type="ECO:0000256" key="1">
    <source>
        <dbReference type="ARBA" id="ARBA00004323"/>
    </source>
</evidence>
<keyword evidence="6" id="KW-0472">Membrane</keyword>
<organism evidence="8 9">
    <name type="scientific">Mesorhizobium marinum</name>
    <dbReference type="NCBI Taxonomy" id="3228790"/>
    <lineage>
        <taxon>Bacteria</taxon>
        <taxon>Pseudomonadati</taxon>
        <taxon>Pseudomonadota</taxon>
        <taxon>Alphaproteobacteria</taxon>
        <taxon>Hyphomicrobiales</taxon>
        <taxon>Phyllobacteriaceae</taxon>
        <taxon>Mesorhizobium</taxon>
    </lineage>
</organism>
<gene>
    <name evidence="8" type="ORF">ABUE31_22490</name>
</gene>
<dbReference type="Gene3D" id="3.40.50.300">
    <property type="entry name" value="P-loop containing nucleotide triphosphate hydrolases"/>
    <property type="match status" value="1"/>
</dbReference>
<dbReference type="Proteomes" id="UP001556196">
    <property type="component" value="Unassembled WGS sequence"/>
</dbReference>
<reference evidence="8 9" key="1">
    <citation type="submission" date="2024-06" db="EMBL/GenBank/DDBJ databases">
        <authorList>
            <person name="Tuo L."/>
        </authorList>
    </citation>
    <scope>NUCLEOTIDE SEQUENCE [LARGE SCALE GENOMIC DNA]</scope>
    <source>
        <strain evidence="8 9">ZMM04-5</strain>
    </source>
</reference>
<dbReference type="RefSeq" id="WP_367726006.1">
    <property type="nucleotide sequence ID" value="NZ_JBFOCI010000013.1"/>
</dbReference>
<comment type="subcellular location">
    <subcellularLocation>
        <location evidence="1">Golgi apparatus membrane</location>
        <topology evidence="1">Single-pass type II membrane protein</topology>
    </subcellularLocation>
</comment>
<proteinExistence type="predicted"/>
<evidence type="ECO:0000256" key="2">
    <source>
        <dbReference type="ARBA" id="ARBA00022679"/>
    </source>
</evidence>
<sequence>MLERLIGNISPNNLLYLNLIHLKFRLLNKGQYEKSQKLKRKMISGNFSYSLSPFIETETIFVHIPKCAGVSISQHLYSCLAGGHYSLDTYTKIFRPCEYSRYFKYTFVRNPWDRLVSAFHYLKEGGMDEKDRKWAADNLGNIVDFEDFVVNWLTVERAWSKRHLVPQHHYVITRFPTLKLDYIGFIENIDNDFSFVANKLGRENSLAKKNQSRRQDYRSYYSRKMRDKVADIYSRDIELFEYDFDNQELENQIYKRERRNLNYFK</sequence>
<evidence type="ECO:0000313" key="9">
    <source>
        <dbReference type="Proteomes" id="UP001556196"/>
    </source>
</evidence>
<dbReference type="Pfam" id="PF03567">
    <property type="entry name" value="Sulfotransfer_2"/>
    <property type="match status" value="1"/>
</dbReference>
<accession>A0ABV3R6S4</accession>
<name>A0ABV3R6S4_9HYPH</name>
<evidence type="ECO:0000256" key="6">
    <source>
        <dbReference type="ARBA" id="ARBA00023136"/>
    </source>
</evidence>
<dbReference type="PANTHER" id="PTHR12137">
    <property type="entry name" value="CARBOHYDRATE SULFOTRANSFERASE"/>
    <property type="match status" value="1"/>
</dbReference>
<evidence type="ECO:0000256" key="7">
    <source>
        <dbReference type="ARBA" id="ARBA00023180"/>
    </source>
</evidence>